<gene>
    <name evidence="1" type="ordered locus">Dacet_1741</name>
</gene>
<dbReference type="InParanoid" id="D4H0J2"/>
<dbReference type="Proteomes" id="UP000002012">
    <property type="component" value="Chromosome"/>
</dbReference>
<dbReference type="EMBL" id="CP001968">
    <property type="protein sequence ID" value="ADD68505.1"/>
    <property type="molecule type" value="Genomic_DNA"/>
</dbReference>
<dbReference type="AlphaFoldDB" id="D4H0J2"/>
<keyword evidence="2" id="KW-1185">Reference proteome</keyword>
<dbReference type="eggNOG" id="ENOG50306TV">
    <property type="taxonomic scope" value="Bacteria"/>
</dbReference>
<sequence length="91" mass="10570">MVKKDSITDILDHLSEEELNRIMILKSGLEDLNLILQEIEETYQLLSGVNLTEKERKHQKLRLLSLERYMAELNQKVNTAMGTEEGKKKLS</sequence>
<proteinExistence type="predicted"/>
<evidence type="ECO:0000313" key="2">
    <source>
        <dbReference type="Proteomes" id="UP000002012"/>
    </source>
</evidence>
<protein>
    <submittedName>
        <fullName evidence="1">Uncharacterized protein</fullName>
    </submittedName>
</protein>
<dbReference type="HOGENOM" id="CLU_2422074_0_0_0"/>
<evidence type="ECO:0000313" key="1">
    <source>
        <dbReference type="EMBL" id="ADD68505.1"/>
    </source>
</evidence>
<accession>D4H0J2</accession>
<name>D4H0J2_DENA2</name>
<reference evidence="1 2" key="1">
    <citation type="journal article" date="2010" name="Stand. Genomic Sci.">
        <title>Complete genome sequence of Denitrovibrio acetiphilus type strain (N2460).</title>
        <authorList>
            <person name="Kiss H."/>
            <person name="Lang E."/>
            <person name="Lapidus A."/>
            <person name="Copeland A."/>
            <person name="Nolan M."/>
            <person name="Glavina Del Rio T."/>
            <person name="Chen F."/>
            <person name="Lucas S."/>
            <person name="Tice H."/>
            <person name="Cheng J.F."/>
            <person name="Han C."/>
            <person name="Goodwin L."/>
            <person name="Pitluck S."/>
            <person name="Liolios K."/>
            <person name="Pati A."/>
            <person name="Ivanova N."/>
            <person name="Mavromatis K."/>
            <person name="Chen A."/>
            <person name="Palaniappan K."/>
            <person name="Land M."/>
            <person name="Hauser L."/>
            <person name="Chang Y.J."/>
            <person name="Jeffries C.D."/>
            <person name="Detter J.C."/>
            <person name="Brettin T."/>
            <person name="Spring S."/>
            <person name="Rohde M."/>
            <person name="Goker M."/>
            <person name="Woyke T."/>
            <person name="Bristow J."/>
            <person name="Eisen J.A."/>
            <person name="Markowitz V."/>
            <person name="Hugenholtz P."/>
            <person name="Kyrpides N.C."/>
            <person name="Klenk H.P."/>
        </authorList>
    </citation>
    <scope>NUCLEOTIDE SEQUENCE [LARGE SCALE GENOMIC DNA]</scope>
    <source>
        <strain evidence="2">DSM 12809 / NBRC 114555 / N2460</strain>
    </source>
</reference>
<organism evidence="1 2">
    <name type="scientific">Denitrovibrio acetiphilus (strain DSM 12809 / NBRC 114555 / N2460)</name>
    <dbReference type="NCBI Taxonomy" id="522772"/>
    <lineage>
        <taxon>Bacteria</taxon>
        <taxon>Pseudomonadati</taxon>
        <taxon>Deferribacterota</taxon>
        <taxon>Deferribacteres</taxon>
        <taxon>Deferribacterales</taxon>
        <taxon>Geovibrionaceae</taxon>
        <taxon>Denitrovibrio</taxon>
    </lineage>
</organism>
<dbReference type="PaxDb" id="522772-Dacet_1741"/>
<dbReference type="KEGG" id="dap:Dacet_1741"/>
<dbReference type="STRING" id="522772.Dacet_1741"/>